<keyword evidence="6 12" id="KW-0378">Hydrolase</keyword>
<comment type="similarity">
    <text evidence="1 12">Belongs to the CRISPR-associated exonuclease Cas4 family.</text>
</comment>
<dbReference type="eggNOG" id="COG1468">
    <property type="taxonomic scope" value="Bacteria"/>
</dbReference>
<dbReference type="STRING" id="580327.Tthe_0574"/>
<dbReference type="PANTHER" id="PTHR36531:SF2">
    <property type="entry name" value="CRISPR-ASSOCIATED EXONUCLEASE CAS4"/>
    <property type="match status" value="1"/>
</dbReference>
<keyword evidence="4 12" id="KW-0540">Nuclease</keyword>
<evidence type="ECO:0000256" key="4">
    <source>
        <dbReference type="ARBA" id="ARBA00022722"/>
    </source>
</evidence>
<dbReference type="GO" id="GO:0051607">
    <property type="term" value="P:defense response to virus"/>
    <property type="evidence" value="ECO:0007669"/>
    <property type="project" value="UniProtKB-KW"/>
</dbReference>
<evidence type="ECO:0000256" key="8">
    <source>
        <dbReference type="ARBA" id="ARBA00023004"/>
    </source>
</evidence>
<dbReference type="GO" id="GO:0046872">
    <property type="term" value="F:metal ion binding"/>
    <property type="evidence" value="ECO:0007669"/>
    <property type="project" value="UniProtKB-KW"/>
</dbReference>
<keyword evidence="8 12" id="KW-0408">Iron</keyword>
<keyword evidence="11 12" id="KW-0464">Manganese</keyword>
<dbReference type="Proteomes" id="UP000001626">
    <property type="component" value="Chromosome"/>
</dbReference>
<name>D9TSX1_THETC</name>
<dbReference type="InterPro" id="IPR051827">
    <property type="entry name" value="Cas4_exonuclease"/>
</dbReference>
<organism evidence="14 15">
    <name type="scientific">Thermoanaerobacterium thermosaccharolyticum (strain ATCC 7956 / DSM 571 / NCIMB 9385 / NCA 3814 / NCTC 13789 / WDCM 00135 / 2032)</name>
    <name type="common">Clostridium thermosaccharolyticum</name>
    <dbReference type="NCBI Taxonomy" id="580327"/>
    <lineage>
        <taxon>Bacteria</taxon>
        <taxon>Bacillati</taxon>
        <taxon>Bacillota</taxon>
        <taxon>Clostridia</taxon>
        <taxon>Thermoanaerobacterales</taxon>
        <taxon>Thermoanaerobacteraceae</taxon>
        <taxon>Thermoanaerobacterium</taxon>
    </lineage>
</organism>
<dbReference type="AlphaFoldDB" id="D9TSX1"/>
<evidence type="ECO:0000256" key="7">
    <source>
        <dbReference type="ARBA" id="ARBA00022839"/>
    </source>
</evidence>
<evidence type="ECO:0000256" key="1">
    <source>
        <dbReference type="ARBA" id="ARBA00009189"/>
    </source>
</evidence>
<evidence type="ECO:0000256" key="5">
    <source>
        <dbReference type="ARBA" id="ARBA00022723"/>
    </source>
</evidence>
<dbReference type="EC" id="3.1.12.1" evidence="2 12"/>
<keyword evidence="7 12" id="KW-0269">Exonuclease</keyword>
<reference evidence="14 15" key="1">
    <citation type="submission" date="2010-08" db="EMBL/GenBank/DDBJ databases">
        <title>Complete sequence of Thermoanaerobacterium thermosaccharolyticum DSM 571.</title>
        <authorList>
            <consortium name="US DOE Joint Genome Institute"/>
            <person name="Lucas S."/>
            <person name="Copeland A."/>
            <person name="Lapidus A."/>
            <person name="Cheng J.-F."/>
            <person name="Bruce D."/>
            <person name="Goodwin L."/>
            <person name="Pitluck S."/>
            <person name="Teshima H."/>
            <person name="Detter J.C."/>
            <person name="Han C."/>
            <person name="Tapia R."/>
            <person name="Land M."/>
            <person name="Hauser L."/>
            <person name="Chang Y.-J."/>
            <person name="Jeffries C."/>
            <person name="Kyrpides N."/>
            <person name="Ivanova N."/>
            <person name="Mikhailova N."/>
            <person name="Hemme C.L."/>
            <person name="Woyke T."/>
        </authorList>
    </citation>
    <scope>NUCLEOTIDE SEQUENCE [LARGE SCALE GENOMIC DNA]</scope>
    <source>
        <strain evidence="15">ATCC 7956 / DSM 571 / NCIMB 9385 / NCA 3814 / NCTC 13789 / WDCM 00135 / 2032</strain>
    </source>
</reference>
<comment type="cofactor">
    <cofactor evidence="12">
        <name>Mg(2+)</name>
        <dbReference type="ChEBI" id="CHEBI:18420"/>
    </cofactor>
    <cofactor evidence="12">
        <name>Mn(2+)</name>
        <dbReference type="ChEBI" id="CHEBI:29035"/>
    </cofactor>
    <text evidence="12">Mg(2+) or Mn(2+) required for ssDNA cleavage activity.</text>
</comment>
<dbReference type="Gene3D" id="3.90.320.10">
    <property type="match status" value="1"/>
</dbReference>
<keyword evidence="15" id="KW-1185">Reference proteome</keyword>
<feature type="domain" description="DUF83" evidence="13">
    <location>
        <begin position="64"/>
        <end position="176"/>
    </location>
</feature>
<evidence type="ECO:0000256" key="6">
    <source>
        <dbReference type="ARBA" id="ARBA00022801"/>
    </source>
</evidence>
<dbReference type="InterPro" id="IPR013343">
    <property type="entry name" value="CRISPR-assoc_prot_Cas4"/>
</dbReference>
<accession>D9TSX1</accession>
<dbReference type="GO" id="GO:0004527">
    <property type="term" value="F:exonuclease activity"/>
    <property type="evidence" value="ECO:0007669"/>
    <property type="project" value="UniProtKB-KW"/>
</dbReference>
<comment type="cofactor">
    <cofactor evidence="12">
        <name>iron-sulfur cluster</name>
        <dbReference type="ChEBI" id="CHEBI:30408"/>
    </cofactor>
</comment>
<protein>
    <recommendedName>
        <fullName evidence="3 12">CRISPR-associated exonuclease Cas4</fullName>
        <ecNumber evidence="2 12">3.1.12.1</ecNumber>
    </recommendedName>
</protein>
<dbReference type="NCBIfam" id="TIGR00372">
    <property type="entry name" value="cas4"/>
    <property type="match status" value="1"/>
</dbReference>
<dbReference type="HOGENOM" id="CLU_125008_0_0_9"/>
<dbReference type="InterPro" id="IPR022765">
    <property type="entry name" value="Dna2/Cas4_DUF83"/>
</dbReference>
<dbReference type="GeneID" id="93863464"/>
<keyword evidence="9 12" id="KW-0411">Iron-sulfur</keyword>
<evidence type="ECO:0000256" key="2">
    <source>
        <dbReference type="ARBA" id="ARBA00012768"/>
    </source>
</evidence>
<evidence type="ECO:0000256" key="10">
    <source>
        <dbReference type="ARBA" id="ARBA00023118"/>
    </source>
</evidence>
<keyword evidence="5 12" id="KW-0479">Metal-binding</keyword>
<dbReference type="InterPro" id="IPR011604">
    <property type="entry name" value="PDDEXK-like_dom_sf"/>
</dbReference>
<dbReference type="GO" id="GO:0051536">
    <property type="term" value="F:iron-sulfur cluster binding"/>
    <property type="evidence" value="ECO:0007669"/>
    <property type="project" value="UniProtKB-KW"/>
</dbReference>
<evidence type="ECO:0000256" key="11">
    <source>
        <dbReference type="ARBA" id="ARBA00023211"/>
    </source>
</evidence>
<evidence type="ECO:0000313" key="14">
    <source>
        <dbReference type="EMBL" id="ADL68136.1"/>
    </source>
</evidence>
<dbReference type="RefSeq" id="WP_013297111.1">
    <property type="nucleotide sequence ID" value="NC_014410.1"/>
</dbReference>
<evidence type="ECO:0000313" key="15">
    <source>
        <dbReference type="Proteomes" id="UP000001626"/>
    </source>
</evidence>
<evidence type="ECO:0000256" key="3">
    <source>
        <dbReference type="ARBA" id="ARBA00020049"/>
    </source>
</evidence>
<dbReference type="KEGG" id="ttm:Tthe_0574"/>
<gene>
    <name evidence="14" type="ordered locus">Tthe_0574</name>
</gene>
<dbReference type="Pfam" id="PF01930">
    <property type="entry name" value="Cas_Cas4"/>
    <property type="match status" value="1"/>
</dbReference>
<keyword evidence="10 12" id="KW-0051">Antiviral defense</keyword>
<evidence type="ECO:0000259" key="13">
    <source>
        <dbReference type="Pfam" id="PF01930"/>
    </source>
</evidence>
<proteinExistence type="inferred from homology"/>
<dbReference type="EMBL" id="CP002171">
    <property type="protein sequence ID" value="ADL68136.1"/>
    <property type="molecule type" value="Genomic_DNA"/>
</dbReference>
<sequence length="190" mass="22337">MIILNVIFTILIFYIIAKEILEKRPPYKEMKRTIGFKRGKLIYIDKQEEVKKDGIVYSKLLKSDKYGISGKPDYIYDIGNELIPLELKSSKVDGHSPLLKDVMQLTAYFLIIEEEFGKKVRRGRIVYQNTMFEVYNTAGLRRELLKIIKEMRLLEAEKFFPDEKGDFLKCRFCPCRDTVCEIYKGSKVKI</sequence>
<evidence type="ECO:0000256" key="12">
    <source>
        <dbReference type="RuleBase" id="RU365022"/>
    </source>
</evidence>
<evidence type="ECO:0000256" key="9">
    <source>
        <dbReference type="ARBA" id="ARBA00023014"/>
    </source>
</evidence>
<comment type="function">
    <text evidence="12">CRISPR (clustered regularly interspaced short palindromic repeat) is an adaptive immune system that provides protection against mobile genetic elements (viruses, transposable elements and conjugative plasmids). CRISPR clusters contain sequences complementary to antecedent mobile elements and target invading nucleic acids. CRISPR clusters are transcribed and processed into CRISPR RNA (crRNA).</text>
</comment>
<dbReference type="PANTHER" id="PTHR36531">
    <property type="entry name" value="CRISPR-ASSOCIATED EXONUCLEASE CAS4"/>
    <property type="match status" value="1"/>
</dbReference>